<proteinExistence type="inferred from homology"/>
<feature type="domain" description="AprE-like beta-barrel" evidence="12">
    <location>
        <begin position="349"/>
        <end position="438"/>
    </location>
</feature>
<evidence type="ECO:0000256" key="4">
    <source>
        <dbReference type="ARBA" id="ARBA00022475"/>
    </source>
</evidence>
<evidence type="ECO:0000256" key="10">
    <source>
        <dbReference type="SAM" id="Coils"/>
    </source>
</evidence>
<dbReference type="Gene3D" id="2.40.50.100">
    <property type="match status" value="1"/>
</dbReference>
<dbReference type="Proteomes" id="UP000295382">
    <property type="component" value="Unassembled WGS sequence"/>
</dbReference>
<evidence type="ECO:0000256" key="6">
    <source>
        <dbReference type="ARBA" id="ARBA00022692"/>
    </source>
</evidence>
<keyword evidence="7" id="KW-1133">Transmembrane helix</keyword>
<evidence type="ECO:0000259" key="11">
    <source>
        <dbReference type="Pfam" id="PF25994"/>
    </source>
</evidence>
<dbReference type="PANTHER" id="PTHR30386">
    <property type="entry name" value="MEMBRANE FUSION SUBUNIT OF EMRAB-TOLC MULTIDRUG EFFLUX PUMP"/>
    <property type="match status" value="1"/>
</dbReference>
<dbReference type="SUPFAM" id="SSF111369">
    <property type="entry name" value="HlyD-like secretion proteins"/>
    <property type="match status" value="1"/>
</dbReference>
<keyword evidence="14" id="KW-1185">Reference proteome</keyword>
<evidence type="ECO:0000313" key="14">
    <source>
        <dbReference type="Proteomes" id="UP000295382"/>
    </source>
</evidence>
<evidence type="ECO:0000256" key="9">
    <source>
        <dbReference type="RuleBase" id="RU365093"/>
    </source>
</evidence>
<comment type="similarity">
    <text evidence="2 9">Belongs to the membrane fusion protein (MFP) (TC 8.A.1) family.</text>
</comment>
<feature type="domain" description="AprE-like long alpha-helical hairpin" evidence="11">
    <location>
        <begin position="123"/>
        <end position="306"/>
    </location>
</feature>
<evidence type="ECO:0000313" key="13">
    <source>
        <dbReference type="EMBL" id="TCS36273.1"/>
    </source>
</evidence>
<evidence type="ECO:0000256" key="8">
    <source>
        <dbReference type="ARBA" id="ARBA00023136"/>
    </source>
</evidence>
<dbReference type="NCBIfam" id="TIGR01843">
    <property type="entry name" value="type_I_hlyD"/>
    <property type="match status" value="1"/>
</dbReference>
<accession>A0A4R3HUV2</accession>
<evidence type="ECO:0000256" key="3">
    <source>
        <dbReference type="ARBA" id="ARBA00022448"/>
    </source>
</evidence>
<dbReference type="EMBL" id="SLZQ01000007">
    <property type="protein sequence ID" value="TCS36273.1"/>
    <property type="molecule type" value="Genomic_DNA"/>
</dbReference>
<gene>
    <name evidence="13" type="ORF">EDC30_10790</name>
</gene>
<evidence type="ECO:0000256" key="5">
    <source>
        <dbReference type="ARBA" id="ARBA00022519"/>
    </source>
</evidence>
<dbReference type="PRINTS" id="PR01490">
    <property type="entry name" value="RTXTOXIND"/>
</dbReference>
<keyword evidence="5 9" id="KW-0997">Cell inner membrane</keyword>
<feature type="coiled-coil region" evidence="10">
    <location>
        <begin position="280"/>
        <end position="307"/>
    </location>
</feature>
<dbReference type="RefSeq" id="WP_165973808.1">
    <property type="nucleotide sequence ID" value="NZ_SLZQ01000007.1"/>
</dbReference>
<keyword evidence="6" id="KW-0812">Transmembrane</keyword>
<dbReference type="Pfam" id="PF25994">
    <property type="entry name" value="HH_AprE"/>
    <property type="match status" value="1"/>
</dbReference>
<evidence type="ECO:0000256" key="2">
    <source>
        <dbReference type="ARBA" id="ARBA00009477"/>
    </source>
</evidence>
<reference evidence="13 14" key="1">
    <citation type="submission" date="2019-03" db="EMBL/GenBank/DDBJ databases">
        <title>Genomic Encyclopedia of Type Strains, Phase IV (KMG-IV): sequencing the most valuable type-strain genomes for metagenomic binning, comparative biology and taxonomic classification.</title>
        <authorList>
            <person name="Goeker M."/>
        </authorList>
    </citation>
    <scope>NUCLEOTIDE SEQUENCE [LARGE SCALE GENOMIC DNA]</scope>
    <source>
        <strain evidence="13 14">DSM 7445</strain>
    </source>
</reference>
<sequence length="461" mass="50689">MHKLFGKLYSSKDVIAARLQPLLVWLQGWLEPKGAELDESLGEIRQSRLTIRITGLMLAVFLIWSAVFTVDVASHSSGEVIAAGQTKLVQHLEGGIVRKILVKEGQAVRQGDPLAELERTASEADMNELEAQMAGLQIKILRLESQLAGKSTLDAPADLAKRYPEQIQNARALLESQKNRLSGSIDAQQFKIAQRAAELNELRARRDQTVSRLQLLRQQIDINKKLLKEGLANQYEHLNLLKEEQSLVGSLSELDASLRRVSAAQKQESASLQTLASGDREQLQKDLEDSRKQLAEFQERSRKYTDSQQRTLIRSPINGVVMTLNVVTEGGIVPPGGTLMSLVPGNDALLIEARLPVGDVGLVHAGQNARIQLMSATARGFQPIGGKVVSVSPDSVIQENKEPYYRVRIAPEKFDFKNGSSKYSLVPGVMVSVSILTGERSVLRYLADPLVHGMGMAISEP</sequence>
<keyword evidence="3 9" id="KW-0813">Transport</keyword>
<dbReference type="AlphaFoldDB" id="A0A4R3HUV2"/>
<feature type="coiled-coil region" evidence="10">
    <location>
        <begin position="119"/>
        <end position="146"/>
    </location>
</feature>
<dbReference type="Pfam" id="PF26002">
    <property type="entry name" value="Beta-barrel_AprE"/>
    <property type="match status" value="1"/>
</dbReference>
<keyword evidence="8" id="KW-0472">Membrane</keyword>
<evidence type="ECO:0000259" key="12">
    <source>
        <dbReference type="Pfam" id="PF26002"/>
    </source>
</evidence>
<dbReference type="GO" id="GO:0005886">
    <property type="term" value="C:plasma membrane"/>
    <property type="evidence" value="ECO:0007669"/>
    <property type="project" value="UniProtKB-SubCell"/>
</dbReference>
<keyword evidence="10" id="KW-0175">Coiled coil</keyword>
<dbReference type="InterPro" id="IPR050739">
    <property type="entry name" value="MFP"/>
</dbReference>
<dbReference type="InterPro" id="IPR058781">
    <property type="entry name" value="HH_AprE-like"/>
</dbReference>
<organism evidence="13 14">
    <name type="scientific">Paucimonas lemoignei</name>
    <name type="common">Pseudomonas lemoignei</name>
    <dbReference type="NCBI Taxonomy" id="29443"/>
    <lineage>
        <taxon>Bacteria</taxon>
        <taxon>Pseudomonadati</taxon>
        <taxon>Pseudomonadota</taxon>
        <taxon>Betaproteobacteria</taxon>
        <taxon>Burkholderiales</taxon>
        <taxon>Burkholderiaceae</taxon>
        <taxon>Paucimonas</taxon>
    </lineage>
</organism>
<protein>
    <recommendedName>
        <fullName evidence="9">Membrane fusion protein (MFP) family protein</fullName>
    </recommendedName>
</protein>
<comment type="subcellular location">
    <subcellularLocation>
        <location evidence="1 9">Cell inner membrane</location>
        <topology evidence="1 9">Single-pass membrane protein</topology>
    </subcellularLocation>
</comment>
<comment type="caution">
    <text evidence="13">The sequence shown here is derived from an EMBL/GenBank/DDBJ whole genome shotgun (WGS) entry which is preliminary data.</text>
</comment>
<name>A0A4R3HUV2_PAULE</name>
<evidence type="ECO:0000256" key="7">
    <source>
        <dbReference type="ARBA" id="ARBA00022989"/>
    </source>
</evidence>
<dbReference type="Gene3D" id="2.40.30.170">
    <property type="match status" value="1"/>
</dbReference>
<dbReference type="GO" id="GO:0015031">
    <property type="term" value="P:protein transport"/>
    <property type="evidence" value="ECO:0007669"/>
    <property type="project" value="InterPro"/>
</dbReference>
<dbReference type="InterPro" id="IPR010129">
    <property type="entry name" value="T1SS_HlyD"/>
</dbReference>
<dbReference type="PANTHER" id="PTHR30386:SF26">
    <property type="entry name" value="TRANSPORT PROTEIN COMB"/>
    <property type="match status" value="1"/>
</dbReference>
<evidence type="ECO:0000256" key="1">
    <source>
        <dbReference type="ARBA" id="ARBA00004377"/>
    </source>
</evidence>
<dbReference type="InterPro" id="IPR058982">
    <property type="entry name" value="Beta-barrel_AprE"/>
</dbReference>
<keyword evidence="4 9" id="KW-1003">Cell membrane</keyword>